<dbReference type="HOGENOM" id="CLU_2501348_0_0_1"/>
<dbReference type="Proteomes" id="UP000002051">
    <property type="component" value="Chromosome 5"/>
</dbReference>
<evidence type="ECO:0000313" key="2">
    <source>
        <dbReference type="EMBL" id="AES99449.1"/>
    </source>
</evidence>
<keyword evidence="4" id="KW-1185">Reference proteome</keyword>
<keyword evidence="1" id="KW-0472">Membrane</keyword>
<protein>
    <submittedName>
        <fullName evidence="2">Transmembrane protein, putative</fullName>
    </submittedName>
</protein>
<dbReference type="PaxDb" id="3880-AES99449"/>
<sequence>MFAEIERQKDYMILHVFRVYLTDGFKKSRKLTWVTMHTQVLITSWVVIAILLISTILIVRNPQTIPCPVRRWKFSVRNADMIINNR</sequence>
<reference evidence="2 4" key="2">
    <citation type="journal article" date="2014" name="BMC Genomics">
        <title>An improved genome release (version Mt4.0) for the model legume Medicago truncatula.</title>
        <authorList>
            <person name="Tang H."/>
            <person name="Krishnakumar V."/>
            <person name="Bidwell S."/>
            <person name="Rosen B."/>
            <person name="Chan A."/>
            <person name="Zhou S."/>
            <person name="Gentzbittel L."/>
            <person name="Childs K.L."/>
            <person name="Yandell M."/>
            <person name="Gundlach H."/>
            <person name="Mayer K.F."/>
            <person name="Schwartz D.C."/>
            <person name="Town C.D."/>
        </authorList>
    </citation>
    <scope>GENOME REANNOTATION</scope>
    <source>
        <strain evidence="3 4">cv. Jemalong A17</strain>
    </source>
</reference>
<evidence type="ECO:0000313" key="3">
    <source>
        <dbReference type="EnsemblPlants" id="AES99449"/>
    </source>
</evidence>
<accession>G7K1Z6</accession>
<reference evidence="2 4" key="1">
    <citation type="journal article" date="2011" name="Nature">
        <title>The Medicago genome provides insight into the evolution of rhizobial symbioses.</title>
        <authorList>
            <person name="Young N.D."/>
            <person name="Debelle F."/>
            <person name="Oldroyd G.E."/>
            <person name="Geurts R."/>
            <person name="Cannon S.B."/>
            <person name="Udvardi M.K."/>
            <person name="Benedito V.A."/>
            <person name="Mayer K.F."/>
            <person name="Gouzy J."/>
            <person name="Schoof H."/>
            <person name="Van de Peer Y."/>
            <person name="Proost S."/>
            <person name="Cook D.R."/>
            <person name="Meyers B.C."/>
            <person name="Spannagl M."/>
            <person name="Cheung F."/>
            <person name="De Mita S."/>
            <person name="Krishnakumar V."/>
            <person name="Gundlach H."/>
            <person name="Zhou S."/>
            <person name="Mudge J."/>
            <person name="Bharti A.K."/>
            <person name="Murray J.D."/>
            <person name="Naoumkina M.A."/>
            <person name="Rosen B."/>
            <person name="Silverstein K.A."/>
            <person name="Tang H."/>
            <person name="Rombauts S."/>
            <person name="Zhao P.X."/>
            <person name="Zhou P."/>
            <person name="Barbe V."/>
            <person name="Bardou P."/>
            <person name="Bechner M."/>
            <person name="Bellec A."/>
            <person name="Berger A."/>
            <person name="Berges H."/>
            <person name="Bidwell S."/>
            <person name="Bisseling T."/>
            <person name="Choisne N."/>
            <person name="Couloux A."/>
            <person name="Denny R."/>
            <person name="Deshpande S."/>
            <person name="Dai X."/>
            <person name="Doyle J.J."/>
            <person name="Dudez A.M."/>
            <person name="Farmer A.D."/>
            <person name="Fouteau S."/>
            <person name="Franken C."/>
            <person name="Gibelin C."/>
            <person name="Gish J."/>
            <person name="Goldstein S."/>
            <person name="Gonzalez A.J."/>
            <person name="Green P.J."/>
            <person name="Hallab A."/>
            <person name="Hartog M."/>
            <person name="Hua A."/>
            <person name="Humphray S.J."/>
            <person name="Jeong D.H."/>
            <person name="Jing Y."/>
            <person name="Jocker A."/>
            <person name="Kenton S.M."/>
            <person name="Kim D.J."/>
            <person name="Klee K."/>
            <person name="Lai H."/>
            <person name="Lang C."/>
            <person name="Lin S."/>
            <person name="Macmil S.L."/>
            <person name="Magdelenat G."/>
            <person name="Matthews L."/>
            <person name="McCorrison J."/>
            <person name="Monaghan E.L."/>
            <person name="Mun J.H."/>
            <person name="Najar F.Z."/>
            <person name="Nicholson C."/>
            <person name="Noirot C."/>
            <person name="O'Bleness M."/>
            <person name="Paule C.R."/>
            <person name="Poulain J."/>
            <person name="Prion F."/>
            <person name="Qin B."/>
            <person name="Qu C."/>
            <person name="Retzel E.F."/>
            <person name="Riddle C."/>
            <person name="Sallet E."/>
            <person name="Samain S."/>
            <person name="Samson N."/>
            <person name="Sanders I."/>
            <person name="Saurat O."/>
            <person name="Scarpelli C."/>
            <person name="Schiex T."/>
            <person name="Segurens B."/>
            <person name="Severin A.J."/>
            <person name="Sherrier D.J."/>
            <person name="Shi R."/>
            <person name="Sims S."/>
            <person name="Singer S.R."/>
            <person name="Sinharoy S."/>
            <person name="Sterck L."/>
            <person name="Viollet A."/>
            <person name="Wang B.B."/>
            <person name="Wang K."/>
            <person name="Wang M."/>
            <person name="Wang X."/>
            <person name="Warfsmann J."/>
            <person name="Weissenbach J."/>
            <person name="White D.D."/>
            <person name="White J.D."/>
            <person name="Wiley G.B."/>
            <person name="Wincker P."/>
            <person name="Xing Y."/>
            <person name="Yang L."/>
            <person name="Yao Z."/>
            <person name="Ying F."/>
            <person name="Zhai J."/>
            <person name="Zhou L."/>
            <person name="Zuber A."/>
            <person name="Denarie J."/>
            <person name="Dixon R.A."/>
            <person name="May G.D."/>
            <person name="Schwartz D.C."/>
            <person name="Rogers J."/>
            <person name="Quetier F."/>
            <person name="Town C.D."/>
            <person name="Roe B.A."/>
        </authorList>
    </citation>
    <scope>NUCLEOTIDE SEQUENCE [LARGE SCALE GENOMIC DNA]</scope>
    <source>
        <strain evidence="2">A17</strain>
        <strain evidence="3 4">cv. Jemalong A17</strain>
    </source>
</reference>
<keyword evidence="1 2" id="KW-0812">Transmembrane</keyword>
<feature type="transmembrane region" description="Helical" evidence="1">
    <location>
        <begin position="40"/>
        <end position="59"/>
    </location>
</feature>
<organism evidence="2 4">
    <name type="scientific">Medicago truncatula</name>
    <name type="common">Barrel medic</name>
    <name type="synonym">Medicago tribuloides</name>
    <dbReference type="NCBI Taxonomy" id="3880"/>
    <lineage>
        <taxon>Eukaryota</taxon>
        <taxon>Viridiplantae</taxon>
        <taxon>Streptophyta</taxon>
        <taxon>Embryophyta</taxon>
        <taxon>Tracheophyta</taxon>
        <taxon>Spermatophyta</taxon>
        <taxon>Magnoliopsida</taxon>
        <taxon>eudicotyledons</taxon>
        <taxon>Gunneridae</taxon>
        <taxon>Pentapetalae</taxon>
        <taxon>rosids</taxon>
        <taxon>fabids</taxon>
        <taxon>Fabales</taxon>
        <taxon>Fabaceae</taxon>
        <taxon>Papilionoideae</taxon>
        <taxon>50 kb inversion clade</taxon>
        <taxon>NPAAA clade</taxon>
        <taxon>Hologalegina</taxon>
        <taxon>IRL clade</taxon>
        <taxon>Trifolieae</taxon>
        <taxon>Medicago</taxon>
    </lineage>
</organism>
<gene>
    <name evidence="2" type="ordered locus">MTR_5g080990</name>
</gene>
<evidence type="ECO:0000313" key="4">
    <source>
        <dbReference type="Proteomes" id="UP000002051"/>
    </source>
</evidence>
<evidence type="ECO:0000256" key="1">
    <source>
        <dbReference type="SAM" id="Phobius"/>
    </source>
</evidence>
<name>G7K1Z6_MEDTR</name>
<dbReference type="EnsemblPlants" id="AES99449">
    <property type="protein sequence ID" value="AES99449"/>
    <property type="gene ID" value="MTR_5g080990"/>
</dbReference>
<proteinExistence type="predicted"/>
<dbReference type="STRING" id="3880.G7K1Z6"/>
<keyword evidence="1" id="KW-1133">Transmembrane helix</keyword>
<dbReference type="AlphaFoldDB" id="G7K1Z6"/>
<reference evidence="3" key="3">
    <citation type="submission" date="2015-04" db="UniProtKB">
        <authorList>
            <consortium name="EnsemblPlants"/>
        </authorList>
    </citation>
    <scope>IDENTIFICATION</scope>
    <source>
        <strain evidence="3">cv. Jemalong A17</strain>
    </source>
</reference>
<dbReference type="EMBL" id="CM001221">
    <property type="protein sequence ID" value="AES99449.1"/>
    <property type="molecule type" value="Genomic_DNA"/>
</dbReference>